<gene>
    <name evidence="3" type="ORF">D3Y57_08815</name>
</gene>
<keyword evidence="4" id="KW-1185">Reference proteome</keyword>
<evidence type="ECO:0000313" key="3">
    <source>
        <dbReference type="EMBL" id="AYJ87859.1"/>
    </source>
</evidence>
<dbReference type="PANTHER" id="PTHR44757:SF2">
    <property type="entry name" value="BIOFILM ARCHITECTURE MAINTENANCE PROTEIN MBAA"/>
    <property type="match status" value="1"/>
</dbReference>
<dbReference type="PANTHER" id="PTHR44757">
    <property type="entry name" value="DIGUANYLATE CYCLASE DGCP"/>
    <property type="match status" value="1"/>
</dbReference>
<dbReference type="AlphaFoldDB" id="A0A494TEA6"/>
<evidence type="ECO:0000259" key="1">
    <source>
        <dbReference type="PROSITE" id="PS50883"/>
    </source>
</evidence>
<proteinExistence type="predicted"/>
<dbReference type="Pfam" id="PF00563">
    <property type="entry name" value="EAL"/>
    <property type="match status" value="1"/>
</dbReference>
<dbReference type="Gene3D" id="3.30.70.270">
    <property type="match status" value="1"/>
</dbReference>
<dbReference type="PROSITE" id="PS50887">
    <property type="entry name" value="GGDEF"/>
    <property type="match status" value="1"/>
</dbReference>
<dbReference type="CDD" id="cd01949">
    <property type="entry name" value="GGDEF"/>
    <property type="match status" value="1"/>
</dbReference>
<accession>A0A494TEA6</accession>
<dbReference type="Pfam" id="PF00990">
    <property type="entry name" value="GGDEF"/>
    <property type="match status" value="1"/>
</dbReference>
<dbReference type="CDD" id="cd01948">
    <property type="entry name" value="EAL"/>
    <property type="match status" value="1"/>
</dbReference>
<organism evidence="3 4">
    <name type="scientific">Sphingomonas paeninsulae</name>
    <dbReference type="NCBI Taxonomy" id="2319844"/>
    <lineage>
        <taxon>Bacteria</taxon>
        <taxon>Pseudomonadati</taxon>
        <taxon>Pseudomonadota</taxon>
        <taxon>Alphaproteobacteria</taxon>
        <taxon>Sphingomonadales</taxon>
        <taxon>Sphingomonadaceae</taxon>
        <taxon>Sphingomonas</taxon>
    </lineage>
</organism>
<feature type="domain" description="EAL" evidence="1">
    <location>
        <begin position="318"/>
        <end position="574"/>
    </location>
</feature>
<dbReference type="SUPFAM" id="SSF141868">
    <property type="entry name" value="EAL domain-like"/>
    <property type="match status" value="1"/>
</dbReference>
<dbReference type="Gene3D" id="3.20.20.450">
    <property type="entry name" value="EAL domain"/>
    <property type="match status" value="1"/>
</dbReference>
<reference evidence="3 4" key="1">
    <citation type="submission" date="2018-09" db="EMBL/GenBank/DDBJ databases">
        <title>Sphingomonas peninsula sp. nov., isolated from fildes peninsula, Antarctic soil.</title>
        <authorList>
            <person name="Yingchao G."/>
        </authorList>
    </citation>
    <scope>NUCLEOTIDE SEQUENCE [LARGE SCALE GENOMIC DNA]</scope>
    <source>
        <strain evidence="3 4">YZ-8</strain>
    </source>
</reference>
<dbReference type="InterPro" id="IPR029787">
    <property type="entry name" value="Nucleotide_cyclase"/>
</dbReference>
<dbReference type="NCBIfam" id="TIGR00254">
    <property type="entry name" value="GGDEF"/>
    <property type="match status" value="1"/>
</dbReference>
<dbReference type="InterPro" id="IPR000160">
    <property type="entry name" value="GGDEF_dom"/>
</dbReference>
<protein>
    <submittedName>
        <fullName evidence="3">Phosphodiesterase</fullName>
    </submittedName>
</protein>
<dbReference type="KEGG" id="spha:D3Y57_08815"/>
<dbReference type="InterPro" id="IPR043128">
    <property type="entry name" value="Rev_trsase/Diguanyl_cyclase"/>
</dbReference>
<dbReference type="InterPro" id="IPR052155">
    <property type="entry name" value="Biofilm_reg_signaling"/>
</dbReference>
<dbReference type="OrthoDB" id="9814202at2"/>
<name>A0A494TEA6_SPHPE</name>
<dbReference type="InterPro" id="IPR001633">
    <property type="entry name" value="EAL_dom"/>
</dbReference>
<feature type="domain" description="GGDEF" evidence="2">
    <location>
        <begin position="178"/>
        <end position="309"/>
    </location>
</feature>
<dbReference type="InterPro" id="IPR035919">
    <property type="entry name" value="EAL_sf"/>
</dbReference>
<evidence type="ECO:0000313" key="4">
    <source>
        <dbReference type="Proteomes" id="UP000276254"/>
    </source>
</evidence>
<dbReference type="PROSITE" id="PS50883">
    <property type="entry name" value="EAL"/>
    <property type="match status" value="1"/>
</dbReference>
<dbReference type="EMBL" id="CP032829">
    <property type="protein sequence ID" value="AYJ87859.1"/>
    <property type="molecule type" value="Genomic_DNA"/>
</dbReference>
<dbReference type="SMART" id="SM00267">
    <property type="entry name" value="GGDEF"/>
    <property type="match status" value="1"/>
</dbReference>
<evidence type="ECO:0000259" key="2">
    <source>
        <dbReference type="PROSITE" id="PS50887"/>
    </source>
</evidence>
<dbReference type="SMART" id="SM00052">
    <property type="entry name" value="EAL"/>
    <property type="match status" value="1"/>
</dbReference>
<sequence>MRTRSPVSGILVGRVSNIADIVNETPAYIAIRQTYLEALPIAAAVLALHDGDLEIHAANTAWKRLDRQRVSGREHILDGVGCADEIVEVMNGDAAAKQFDWRDGGIIDGRHFTVSVAPLCASDRADARVLVTLLDRTSEVQTEKSLRLEMLTDSLTGLMNRAGFVEHLETRMADDGSENYAVMVVDLARFSRVNECVGSLGGDELIITVARRLLSTLRGYDLLARTGANEFAMVVRLIDGPGDVLHVARRVGEVLARPCKLSDFEIKVDCAIGCALAAESGVDAEKLVRHAQIALNEAKRTQRVEMYQPAALAASNRRFTLETELRRAIECESLDMAFQPLMSLDTGRIAGFEALARWNHPDLGIIQPAEFIAVAEESGLIVPLGRWALNRALATLKSWDEEAHRVLPLYVGVNLSAIQVARDDIAGLVGGALRDYHLSGYRLSVELTESAIVADPDRAGRTLDALKSVDAMLAMDDFGTGFSNLASLQKLPIDTLKIDRSFITGMLGDPDKVAIVRAILSLAQALGMTTTAEGIESRELAQTLAALGCTTGQGFFYAPALESGAALKFALDSLS</sequence>
<dbReference type="Proteomes" id="UP000276254">
    <property type="component" value="Chromosome"/>
</dbReference>
<dbReference type="SUPFAM" id="SSF55073">
    <property type="entry name" value="Nucleotide cyclase"/>
    <property type="match status" value="1"/>
</dbReference>